<dbReference type="AlphaFoldDB" id="A0A3P7NHD0"/>
<reference evidence="4 5" key="1">
    <citation type="submission" date="2018-11" db="EMBL/GenBank/DDBJ databases">
        <authorList>
            <consortium name="Pathogen Informatics"/>
        </authorList>
    </citation>
    <scope>NUCLEOTIDE SEQUENCE [LARGE SCALE GENOMIC DNA]</scope>
</reference>
<dbReference type="InterPro" id="IPR001680">
    <property type="entry name" value="WD40_rpt"/>
</dbReference>
<dbReference type="InterPro" id="IPR050995">
    <property type="entry name" value="WD-F-box_domain-protein"/>
</dbReference>
<name>A0A3P7NHD0_DIBLA</name>
<dbReference type="PROSITE" id="PS50294">
    <property type="entry name" value="WD_REPEATS_REGION"/>
    <property type="match status" value="1"/>
</dbReference>
<dbReference type="PANTHER" id="PTHR14604">
    <property type="entry name" value="WD40 REPEAT PF20"/>
    <property type="match status" value="1"/>
</dbReference>
<dbReference type="PANTHER" id="PTHR14604:SF4">
    <property type="entry name" value="F-BOX DOMAIN-CONTAINING PROTEIN"/>
    <property type="match status" value="1"/>
</dbReference>
<keyword evidence="2" id="KW-0677">Repeat</keyword>
<evidence type="ECO:0000256" key="1">
    <source>
        <dbReference type="ARBA" id="ARBA00022574"/>
    </source>
</evidence>
<protein>
    <submittedName>
        <fullName evidence="4">Uncharacterized protein</fullName>
    </submittedName>
</protein>
<dbReference type="InterPro" id="IPR019775">
    <property type="entry name" value="WD40_repeat_CS"/>
</dbReference>
<keyword evidence="5" id="KW-1185">Reference proteome</keyword>
<gene>
    <name evidence="4" type="ORF">DILT_LOCUS18720</name>
</gene>
<dbReference type="SUPFAM" id="SSF50978">
    <property type="entry name" value="WD40 repeat-like"/>
    <property type="match status" value="1"/>
</dbReference>
<dbReference type="PROSITE" id="PS50082">
    <property type="entry name" value="WD_REPEATS_2"/>
    <property type="match status" value="1"/>
</dbReference>
<evidence type="ECO:0000313" key="5">
    <source>
        <dbReference type="Proteomes" id="UP000281553"/>
    </source>
</evidence>
<dbReference type="Proteomes" id="UP000281553">
    <property type="component" value="Unassembled WGS sequence"/>
</dbReference>
<dbReference type="EMBL" id="UYRU01103522">
    <property type="protein sequence ID" value="VDN42065.1"/>
    <property type="molecule type" value="Genomic_DNA"/>
</dbReference>
<sequence length="83" mass="9379">MESISTFLRTYTANLVRTLTGHRRGIACLQYRAPLIVSGSSDNTIRIWDIETGVCFRVLEGHDELVRCIRFDSKRIVSGAYDG</sequence>
<organism evidence="4 5">
    <name type="scientific">Dibothriocephalus latus</name>
    <name type="common">Fish tapeworm</name>
    <name type="synonym">Diphyllobothrium latum</name>
    <dbReference type="NCBI Taxonomy" id="60516"/>
    <lineage>
        <taxon>Eukaryota</taxon>
        <taxon>Metazoa</taxon>
        <taxon>Spiralia</taxon>
        <taxon>Lophotrochozoa</taxon>
        <taxon>Platyhelminthes</taxon>
        <taxon>Cestoda</taxon>
        <taxon>Eucestoda</taxon>
        <taxon>Diphyllobothriidea</taxon>
        <taxon>Diphyllobothriidae</taxon>
        <taxon>Dibothriocephalus</taxon>
    </lineage>
</organism>
<dbReference type="Pfam" id="PF00400">
    <property type="entry name" value="WD40"/>
    <property type="match status" value="2"/>
</dbReference>
<dbReference type="SMART" id="SM00320">
    <property type="entry name" value="WD40"/>
    <property type="match status" value="2"/>
</dbReference>
<evidence type="ECO:0000256" key="3">
    <source>
        <dbReference type="PROSITE-ProRule" id="PRU00221"/>
    </source>
</evidence>
<feature type="repeat" description="WD" evidence="3">
    <location>
        <begin position="19"/>
        <end position="58"/>
    </location>
</feature>
<keyword evidence="1 3" id="KW-0853">WD repeat</keyword>
<dbReference type="InterPro" id="IPR015943">
    <property type="entry name" value="WD40/YVTN_repeat-like_dom_sf"/>
</dbReference>
<dbReference type="Gene3D" id="2.130.10.10">
    <property type="entry name" value="YVTN repeat-like/Quinoprotein amine dehydrogenase"/>
    <property type="match status" value="1"/>
</dbReference>
<dbReference type="InterPro" id="IPR036322">
    <property type="entry name" value="WD40_repeat_dom_sf"/>
</dbReference>
<accession>A0A3P7NHD0</accession>
<proteinExistence type="predicted"/>
<evidence type="ECO:0000256" key="2">
    <source>
        <dbReference type="ARBA" id="ARBA00022737"/>
    </source>
</evidence>
<dbReference type="OrthoDB" id="19711at2759"/>
<evidence type="ECO:0000313" key="4">
    <source>
        <dbReference type="EMBL" id="VDN42065.1"/>
    </source>
</evidence>
<dbReference type="PROSITE" id="PS00678">
    <property type="entry name" value="WD_REPEATS_1"/>
    <property type="match status" value="1"/>
</dbReference>